<comment type="similarity">
    <text evidence="1">Belongs to the peptidase C48 family.</text>
</comment>
<dbReference type="InterPro" id="IPR003653">
    <property type="entry name" value="Peptidase_C48_C"/>
</dbReference>
<evidence type="ECO:0000256" key="1">
    <source>
        <dbReference type="ARBA" id="ARBA00005234"/>
    </source>
</evidence>
<evidence type="ECO:0000256" key="3">
    <source>
        <dbReference type="ARBA" id="ARBA00022801"/>
    </source>
</evidence>
<name>A0A9W6XUZ2_9STRA</name>
<feature type="compositionally biased region" description="Basic residues" evidence="4">
    <location>
        <begin position="305"/>
        <end position="322"/>
    </location>
</feature>
<feature type="domain" description="Ubiquitin-like protease family profile" evidence="5">
    <location>
        <begin position="359"/>
        <end position="551"/>
    </location>
</feature>
<feature type="region of interest" description="Disordered" evidence="4">
    <location>
        <begin position="188"/>
        <end position="322"/>
    </location>
</feature>
<evidence type="ECO:0000256" key="4">
    <source>
        <dbReference type="SAM" id="MobiDB-lite"/>
    </source>
</evidence>
<dbReference type="InterPro" id="IPR038765">
    <property type="entry name" value="Papain-like_cys_pep_sf"/>
</dbReference>
<dbReference type="Gene3D" id="3.40.395.10">
    <property type="entry name" value="Adenoviral Proteinase, Chain A"/>
    <property type="match status" value="1"/>
</dbReference>
<dbReference type="EMBL" id="BSXT01001909">
    <property type="protein sequence ID" value="GMF46049.1"/>
    <property type="molecule type" value="Genomic_DNA"/>
</dbReference>
<gene>
    <name evidence="6" type="ORF">Pfra01_001678600</name>
</gene>
<evidence type="ECO:0000259" key="5">
    <source>
        <dbReference type="PROSITE" id="PS50600"/>
    </source>
</evidence>
<evidence type="ECO:0000256" key="2">
    <source>
        <dbReference type="ARBA" id="ARBA00022670"/>
    </source>
</evidence>
<dbReference type="GO" id="GO:0006508">
    <property type="term" value="P:proteolysis"/>
    <property type="evidence" value="ECO:0007669"/>
    <property type="project" value="UniProtKB-KW"/>
</dbReference>
<dbReference type="PROSITE" id="PS50600">
    <property type="entry name" value="ULP_PROTEASE"/>
    <property type="match status" value="1"/>
</dbReference>
<evidence type="ECO:0000313" key="7">
    <source>
        <dbReference type="Proteomes" id="UP001165121"/>
    </source>
</evidence>
<comment type="caution">
    <text evidence="6">The sequence shown here is derived from an EMBL/GenBank/DDBJ whole genome shotgun (WGS) entry which is preliminary data.</text>
</comment>
<reference evidence="6" key="1">
    <citation type="submission" date="2023-04" db="EMBL/GenBank/DDBJ databases">
        <title>Phytophthora fragariaefolia NBRC 109709.</title>
        <authorList>
            <person name="Ichikawa N."/>
            <person name="Sato H."/>
            <person name="Tonouchi N."/>
        </authorList>
    </citation>
    <scope>NUCLEOTIDE SEQUENCE</scope>
    <source>
        <strain evidence="6">NBRC 109709</strain>
    </source>
</reference>
<dbReference type="SUPFAM" id="SSF54001">
    <property type="entry name" value="Cysteine proteinases"/>
    <property type="match status" value="1"/>
</dbReference>
<protein>
    <submittedName>
        <fullName evidence="6">Unnamed protein product</fullName>
    </submittedName>
</protein>
<dbReference type="OrthoDB" id="115385at2759"/>
<keyword evidence="3" id="KW-0378">Hydrolase</keyword>
<feature type="compositionally biased region" description="Polar residues" evidence="4">
    <location>
        <begin position="197"/>
        <end position="222"/>
    </location>
</feature>
<keyword evidence="2" id="KW-0645">Protease</keyword>
<dbReference type="Proteomes" id="UP001165121">
    <property type="component" value="Unassembled WGS sequence"/>
</dbReference>
<accession>A0A9W6XUZ2</accession>
<dbReference type="GO" id="GO:0008234">
    <property type="term" value="F:cysteine-type peptidase activity"/>
    <property type="evidence" value="ECO:0007669"/>
    <property type="project" value="InterPro"/>
</dbReference>
<proteinExistence type="inferred from homology"/>
<dbReference type="Pfam" id="PF02902">
    <property type="entry name" value="Peptidase_C48"/>
    <property type="match status" value="1"/>
</dbReference>
<organism evidence="6 7">
    <name type="scientific">Phytophthora fragariaefolia</name>
    <dbReference type="NCBI Taxonomy" id="1490495"/>
    <lineage>
        <taxon>Eukaryota</taxon>
        <taxon>Sar</taxon>
        <taxon>Stramenopiles</taxon>
        <taxon>Oomycota</taxon>
        <taxon>Peronosporomycetes</taxon>
        <taxon>Peronosporales</taxon>
        <taxon>Peronosporaceae</taxon>
        <taxon>Phytophthora</taxon>
    </lineage>
</organism>
<evidence type="ECO:0000313" key="6">
    <source>
        <dbReference type="EMBL" id="GMF46049.1"/>
    </source>
</evidence>
<sequence length="569" mass="62759">MQVDECIASIMVYQTKEERKFLNAVYKLSVVHHPKYGHEMEFLSRLVSEHACELVYEQYKFVTTTAKYKFHKAVLVEFVLFVLATQLLNSRWLLSSLRVESECPQLTGESFRVSRVLKETSTCWNSNRKFREANFLAISISEHLSGLGMVEYRAAMKALRSVATIFKHGEYYTIPDVAGGRACGDGSGDVDVDTTGAVNPQTSDGEAMSSVASGSSIESTQVCVEPQAQRPGSDELCSAGDVVDTGPNGLGTRNEELGTGPVEEGKEDDEFGVDIEPSAESGGQGSTLSHANLSDDFRIVSPPKSRGRPKKKPQAVKAKRKHAVTLIQNDMDMHERNMSLLVVNDLLGGVPAYKSSHEKLLQFKQFMFTSRPKPPIAHELTKLPPTKPLIRLEEVVRVFPMELINKCTAKVTAAQVMQLILHNRFGADPSIRVIDPSNLGVSNGAITTEIGHFKQAFAGATKTMKILCPINCNNNHWCAVLMDPGKCRAYVYDSMASSYISSVRAVAQQLIIMLPEDVRPNTRLLTHDPGLGVQTDSYNCGVYVLLAFEMFCGSEPLGHIDKKTLQCMR</sequence>
<dbReference type="AlphaFoldDB" id="A0A9W6XUZ2"/>
<keyword evidence="7" id="KW-1185">Reference proteome</keyword>